<dbReference type="Pfam" id="PF13202">
    <property type="entry name" value="EF-hand_5"/>
    <property type="match status" value="2"/>
</dbReference>
<dbReference type="SUPFAM" id="SSF47473">
    <property type="entry name" value="EF-hand"/>
    <property type="match status" value="1"/>
</dbReference>
<keyword evidence="2" id="KW-0732">Signal</keyword>
<feature type="domain" description="EF-hand" evidence="3">
    <location>
        <begin position="118"/>
        <end position="144"/>
    </location>
</feature>
<evidence type="ECO:0000256" key="1">
    <source>
        <dbReference type="SAM" id="MobiDB-lite"/>
    </source>
</evidence>
<dbReference type="GO" id="GO:0005509">
    <property type="term" value="F:calcium ion binding"/>
    <property type="evidence" value="ECO:0007669"/>
    <property type="project" value="InterPro"/>
</dbReference>
<protein>
    <recommendedName>
        <fullName evidence="3">EF-hand domain-containing protein</fullName>
    </recommendedName>
</protein>
<feature type="signal peptide" evidence="2">
    <location>
        <begin position="1"/>
        <end position="23"/>
    </location>
</feature>
<evidence type="ECO:0000256" key="2">
    <source>
        <dbReference type="SAM" id="SignalP"/>
    </source>
</evidence>
<dbReference type="Proteomes" id="UP000673447">
    <property type="component" value="Unassembled WGS sequence"/>
</dbReference>
<feature type="domain" description="EF-hand" evidence="3">
    <location>
        <begin position="91"/>
        <end position="117"/>
    </location>
</feature>
<accession>A0A941AUH8</accession>
<keyword evidence="5" id="KW-1185">Reference proteome</keyword>
<gene>
    <name evidence="4" type="ORF">J5837_11030</name>
</gene>
<sequence length="173" mass="17290">MSKSQKPVVVAVCTALVGGVALAGSAFSMTSMSQGYMLGAQQAQTAEKAADAKATDAKKTEGSCGAKKAEGSCGAGKKTAEGKCGEGKCGMDKMDTDKDGKVSKAEFAAAHGGKDDKFAAHDPNGDGFIDATEMKAHKEGKCGEGKCGADKKTGAKADMEGKCGEGKCGGGMM</sequence>
<evidence type="ECO:0000313" key="5">
    <source>
        <dbReference type="Proteomes" id="UP000673447"/>
    </source>
</evidence>
<reference evidence="4" key="2">
    <citation type="submission" date="2021-03" db="EMBL/GenBank/DDBJ databases">
        <authorList>
            <person name="Cao W."/>
        </authorList>
    </citation>
    <scope>NUCLEOTIDE SEQUENCE</scope>
    <source>
        <strain evidence="4">110414</strain>
    </source>
</reference>
<dbReference type="RefSeq" id="WP_210536788.1">
    <property type="nucleotide sequence ID" value="NZ_JAGKTC010000002.1"/>
</dbReference>
<organism evidence="4 5">
    <name type="scientific">Pseudoxanthomonas helianthi</name>
    <dbReference type="NCBI Taxonomy" id="1453541"/>
    <lineage>
        <taxon>Bacteria</taxon>
        <taxon>Pseudomonadati</taxon>
        <taxon>Pseudomonadota</taxon>
        <taxon>Gammaproteobacteria</taxon>
        <taxon>Lysobacterales</taxon>
        <taxon>Lysobacteraceae</taxon>
        <taxon>Pseudoxanthomonas</taxon>
    </lineage>
</organism>
<proteinExistence type="predicted"/>
<dbReference type="PROSITE" id="PS00018">
    <property type="entry name" value="EF_HAND_1"/>
    <property type="match status" value="2"/>
</dbReference>
<dbReference type="AlphaFoldDB" id="A0A941AUH8"/>
<feature type="chain" id="PRO_5037045086" description="EF-hand domain-containing protein" evidence="2">
    <location>
        <begin position="24"/>
        <end position="173"/>
    </location>
</feature>
<dbReference type="InterPro" id="IPR002048">
    <property type="entry name" value="EF_hand_dom"/>
</dbReference>
<dbReference type="PROSITE" id="PS50222">
    <property type="entry name" value="EF_HAND_2"/>
    <property type="match status" value="2"/>
</dbReference>
<feature type="region of interest" description="Disordered" evidence="1">
    <location>
        <begin position="60"/>
        <end position="98"/>
    </location>
</feature>
<feature type="compositionally biased region" description="Basic and acidic residues" evidence="1">
    <location>
        <begin position="78"/>
        <end position="98"/>
    </location>
</feature>
<dbReference type="Gene3D" id="1.10.238.10">
    <property type="entry name" value="EF-hand"/>
    <property type="match status" value="1"/>
</dbReference>
<name>A0A941AUH8_9GAMM</name>
<comment type="caution">
    <text evidence="4">The sequence shown here is derived from an EMBL/GenBank/DDBJ whole genome shotgun (WGS) entry which is preliminary data.</text>
</comment>
<dbReference type="InterPro" id="IPR018247">
    <property type="entry name" value="EF_Hand_1_Ca_BS"/>
</dbReference>
<evidence type="ECO:0000259" key="3">
    <source>
        <dbReference type="PROSITE" id="PS50222"/>
    </source>
</evidence>
<reference evidence="4" key="1">
    <citation type="journal article" date="2016" name="Int. J. Syst. Evol. Microbiol.">
        <title>Pseudoxanthomonas helianthi sp. nov., isolated from roots of Jerusalem artichoke (Helianthus tuberosus).</title>
        <authorList>
            <person name="Kittiwongwattana C."/>
            <person name="Thawai C."/>
        </authorList>
    </citation>
    <scope>NUCLEOTIDE SEQUENCE</scope>
    <source>
        <strain evidence="4">110414</strain>
    </source>
</reference>
<evidence type="ECO:0000313" key="4">
    <source>
        <dbReference type="EMBL" id="MBP3984946.1"/>
    </source>
</evidence>
<dbReference type="EMBL" id="JAGKTC010000002">
    <property type="protein sequence ID" value="MBP3984946.1"/>
    <property type="molecule type" value="Genomic_DNA"/>
</dbReference>
<dbReference type="InterPro" id="IPR011992">
    <property type="entry name" value="EF-hand-dom_pair"/>
</dbReference>